<evidence type="ECO:0000256" key="1">
    <source>
        <dbReference type="SAM" id="Coils"/>
    </source>
</evidence>
<evidence type="ECO:0000313" key="3">
    <source>
        <dbReference type="EMBL" id="KAK2963092.1"/>
    </source>
</evidence>
<name>A0ABQ9YH63_9EUKA</name>
<sequence length="219" mass="25519">MRTYSHSKNESMFQWLSDSSIHPRNKVFSFQWIHIPTLLTNQIQSQQQKQHPKDEQCSPPTEPNNQYLSSLLELILLILDECFDSHTPIPNQRLLHSTLSQLSDSSLFDLKIKRMAHRCLASLETNEEDSFIVVTKEQLQSMEAVVNSFSNLQQKHEDLQAKLSERDDRIVQLENENRGSLNEKEQIKQDIEQMRKVLANITHSLEENERSLIVPGQTR</sequence>
<proteinExistence type="predicted"/>
<reference evidence="3 4" key="1">
    <citation type="journal article" date="2022" name="bioRxiv">
        <title>Genomics of Preaxostyla Flagellates Illuminates Evolutionary Transitions and the Path Towards Mitochondrial Loss.</title>
        <authorList>
            <person name="Novak L.V.F."/>
            <person name="Treitli S.C."/>
            <person name="Pyrih J."/>
            <person name="Halakuc P."/>
            <person name="Pipaliya S.V."/>
            <person name="Vacek V."/>
            <person name="Brzon O."/>
            <person name="Soukal P."/>
            <person name="Eme L."/>
            <person name="Dacks J.B."/>
            <person name="Karnkowska A."/>
            <person name="Elias M."/>
            <person name="Hampl V."/>
        </authorList>
    </citation>
    <scope>NUCLEOTIDE SEQUENCE [LARGE SCALE GENOMIC DNA]</scope>
    <source>
        <strain evidence="3">NAU3</strain>
        <tissue evidence="3">Gut</tissue>
    </source>
</reference>
<organism evidence="3 4">
    <name type="scientific">Blattamonas nauphoetae</name>
    <dbReference type="NCBI Taxonomy" id="2049346"/>
    <lineage>
        <taxon>Eukaryota</taxon>
        <taxon>Metamonada</taxon>
        <taxon>Preaxostyla</taxon>
        <taxon>Oxymonadida</taxon>
        <taxon>Blattamonas</taxon>
    </lineage>
</organism>
<feature type="coiled-coil region" evidence="1">
    <location>
        <begin position="142"/>
        <end position="204"/>
    </location>
</feature>
<keyword evidence="4" id="KW-1185">Reference proteome</keyword>
<accession>A0ABQ9YH63</accession>
<dbReference type="EMBL" id="JARBJD010000008">
    <property type="protein sequence ID" value="KAK2963092.1"/>
    <property type="molecule type" value="Genomic_DNA"/>
</dbReference>
<evidence type="ECO:0000256" key="2">
    <source>
        <dbReference type="SAM" id="MobiDB-lite"/>
    </source>
</evidence>
<dbReference type="Proteomes" id="UP001281761">
    <property type="component" value="Unassembled WGS sequence"/>
</dbReference>
<comment type="caution">
    <text evidence="3">The sequence shown here is derived from an EMBL/GenBank/DDBJ whole genome shotgun (WGS) entry which is preliminary data.</text>
</comment>
<gene>
    <name evidence="3" type="ORF">BLNAU_2115</name>
</gene>
<keyword evidence="1" id="KW-0175">Coiled coil</keyword>
<evidence type="ECO:0000313" key="4">
    <source>
        <dbReference type="Proteomes" id="UP001281761"/>
    </source>
</evidence>
<protein>
    <submittedName>
        <fullName evidence="3">Uncharacterized protein</fullName>
    </submittedName>
</protein>
<feature type="region of interest" description="Disordered" evidence="2">
    <location>
        <begin position="43"/>
        <end position="63"/>
    </location>
</feature>